<comment type="caution">
    <text evidence="3">The sequence shown here is derived from an EMBL/GenBank/DDBJ whole genome shotgun (WGS) entry which is preliminary data.</text>
</comment>
<protein>
    <submittedName>
        <fullName evidence="3">MBL fold metallo-hydrolase</fullName>
    </submittedName>
</protein>
<keyword evidence="1" id="KW-0479">Metal-binding</keyword>
<dbReference type="Proteomes" id="UP001520878">
    <property type="component" value="Unassembled WGS sequence"/>
</dbReference>
<dbReference type="InterPro" id="IPR001279">
    <property type="entry name" value="Metallo-B-lactamas"/>
</dbReference>
<dbReference type="EMBL" id="JAJEWP010000006">
    <property type="protein sequence ID" value="MCC2617922.1"/>
    <property type="molecule type" value="Genomic_DNA"/>
</dbReference>
<evidence type="ECO:0000259" key="2">
    <source>
        <dbReference type="SMART" id="SM00849"/>
    </source>
</evidence>
<dbReference type="SMART" id="SM00849">
    <property type="entry name" value="Lactamase_B"/>
    <property type="match status" value="1"/>
</dbReference>
<dbReference type="InterPro" id="IPR051682">
    <property type="entry name" value="Mito_Persulfide_Diox"/>
</dbReference>
<dbReference type="PANTHER" id="PTHR43084:SF1">
    <property type="entry name" value="PERSULFIDE DIOXYGENASE ETHE1, MITOCHONDRIAL"/>
    <property type="match status" value="1"/>
</dbReference>
<reference evidence="3 4" key="1">
    <citation type="submission" date="2021-10" db="EMBL/GenBank/DDBJ databases">
        <title>Draft genome of Aestuariibacter halophilus JC2043.</title>
        <authorList>
            <person name="Emsley S.A."/>
            <person name="Pfannmuller K.M."/>
            <person name="Ushijima B."/>
            <person name="Saw J.H."/>
            <person name="Videau P."/>
        </authorList>
    </citation>
    <scope>NUCLEOTIDE SEQUENCE [LARGE SCALE GENOMIC DNA]</scope>
    <source>
        <strain evidence="3 4">JC2043</strain>
    </source>
</reference>
<proteinExistence type="predicted"/>
<evidence type="ECO:0000256" key="1">
    <source>
        <dbReference type="ARBA" id="ARBA00022723"/>
    </source>
</evidence>
<dbReference type="PANTHER" id="PTHR43084">
    <property type="entry name" value="PERSULFIDE DIOXYGENASE ETHE1"/>
    <property type="match status" value="1"/>
</dbReference>
<organism evidence="3 4">
    <name type="scientific">Fluctibacter halophilus</name>
    <dbReference type="NCBI Taxonomy" id="226011"/>
    <lineage>
        <taxon>Bacteria</taxon>
        <taxon>Pseudomonadati</taxon>
        <taxon>Pseudomonadota</taxon>
        <taxon>Gammaproteobacteria</taxon>
        <taxon>Alteromonadales</taxon>
        <taxon>Alteromonadaceae</taxon>
        <taxon>Fluctibacter</taxon>
    </lineage>
</organism>
<dbReference type="RefSeq" id="WP_229162347.1">
    <property type="nucleotide sequence ID" value="NZ_JAJEWP010000006.1"/>
</dbReference>
<feature type="domain" description="Metallo-beta-lactamase" evidence="2">
    <location>
        <begin position="15"/>
        <end position="205"/>
    </location>
</feature>
<gene>
    <name evidence="3" type="ORF">LJ739_16840</name>
</gene>
<sequence>MSKIRIQSFFDPVTHTVTYVVADVASGLAAVIDPVLDYDPASGVISDTQINRVIAFLDREGLNLEWILETHVHADHLSAAHLLRQRRGGSIGIGEHIRRVQSTFKGRFNLPDDFPCDGSQFDHLLADGEVITVGHVDITVLHTPGHTPACVSYHIEDAVFVGDTLFMPDYGTARTDFPDGSAKTLHRSISKLLALPPSTRMFVGHDYLPEGREDYAWETTVMEQKRSNIHVHDGVSATDFIQQRESRDATLGAPRLLLPALQVNIRAGQLPPAESNGVRYLKLPLSGLDV</sequence>
<accession>A0ABS8GBJ7</accession>
<name>A0ABS8GBJ7_9ALTE</name>
<evidence type="ECO:0000313" key="4">
    <source>
        <dbReference type="Proteomes" id="UP001520878"/>
    </source>
</evidence>
<keyword evidence="4" id="KW-1185">Reference proteome</keyword>
<dbReference type="Pfam" id="PF00753">
    <property type="entry name" value="Lactamase_B"/>
    <property type="match status" value="1"/>
</dbReference>
<evidence type="ECO:0000313" key="3">
    <source>
        <dbReference type="EMBL" id="MCC2617922.1"/>
    </source>
</evidence>
<dbReference type="SUPFAM" id="SSF56281">
    <property type="entry name" value="Metallo-hydrolase/oxidoreductase"/>
    <property type="match status" value="1"/>
</dbReference>
<dbReference type="CDD" id="cd07724">
    <property type="entry name" value="POD-like_MBL-fold"/>
    <property type="match status" value="1"/>
</dbReference>
<dbReference type="InterPro" id="IPR044528">
    <property type="entry name" value="POD-like_MBL-fold"/>
</dbReference>
<dbReference type="Gene3D" id="3.60.15.10">
    <property type="entry name" value="Ribonuclease Z/Hydroxyacylglutathione hydrolase-like"/>
    <property type="match status" value="1"/>
</dbReference>
<dbReference type="InterPro" id="IPR036866">
    <property type="entry name" value="RibonucZ/Hydroxyglut_hydro"/>
</dbReference>